<evidence type="ECO:0000256" key="5">
    <source>
        <dbReference type="ARBA" id="ARBA00022989"/>
    </source>
</evidence>
<dbReference type="Gene3D" id="3.30.70.1230">
    <property type="entry name" value="Nucleotide cyclase"/>
    <property type="match status" value="1"/>
</dbReference>
<evidence type="ECO:0000256" key="4">
    <source>
        <dbReference type="ARBA" id="ARBA00022692"/>
    </source>
</evidence>
<keyword evidence="4 7" id="KW-0812">Transmembrane</keyword>
<dbReference type="InterPro" id="IPR050697">
    <property type="entry name" value="Adenylyl/Guanylyl_Cyclase_3/4"/>
</dbReference>
<dbReference type="RefSeq" id="WP_110174115.1">
    <property type="nucleotide sequence ID" value="NZ_CP015136.1"/>
</dbReference>
<dbReference type="PATRIC" id="fig|1813736.3.peg.6263"/>
<dbReference type="GO" id="GO:0006171">
    <property type="term" value="P:cAMP biosynthetic process"/>
    <property type="evidence" value="ECO:0007669"/>
    <property type="project" value="TreeGrafter"/>
</dbReference>
<reference evidence="10" key="2">
    <citation type="submission" date="2016-04" db="EMBL/GenBank/DDBJ databases">
        <title>First Complete Genome Sequence of a Subdivision 6 Acidobacterium.</title>
        <authorList>
            <person name="Huang S."/>
            <person name="Vieira S."/>
            <person name="Bunk B."/>
            <person name="Riedel T."/>
            <person name="Sproeer C."/>
            <person name="Overmann J."/>
        </authorList>
    </citation>
    <scope>NUCLEOTIDE SEQUENCE [LARGE SCALE GENOMIC DNA]</scope>
    <source>
        <strain evidence="10">DSM 100886 HEG_-6_39</strain>
    </source>
</reference>
<dbReference type="KEGG" id="abac:LuPra_05960"/>
<feature type="transmembrane region" description="Helical" evidence="7">
    <location>
        <begin position="395"/>
        <end position="415"/>
    </location>
</feature>
<dbReference type="InterPro" id="IPR007890">
    <property type="entry name" value="CHASE2"/>
</dbReference>
<organism evidence="9 10">
    <name type="scientific">Luteitalea pratensis</name>
    <dbReference type="NCBI Taxonomy" id="1855912"/>
    <lineage>
        <taxon>Bacteria</taxon>
        <taxon>Pseudomonadati</taxon>
        <taxon>Acidobacteriota</taxon>
        <taxon>Vicinamibacteria</taxon>
        <taxon>Vicinamibacterales</taxon>
        <taxon>Vicinamibacteraceae</taxon>
        <taxon>Luteitalea</taxon>
    </lineage>
</organism>
<dbReference type="PROSITE" id="PS50125">
    <property type="entry name" value="GUANYLATE_CYCLASE_2"/>
    <property type="match status" value="1"/>
</dbReference>
<name>A0A143PY08_LUTPR</name>
<dbReference type="InterPro" id="IPR001054">
    <property type="entry name" value="A/G_cyclase"/>
</dbReference>
<dbReference type="GO" id="GO:0004016">
    <property type="term" value="F:adenylate cyclase activity"/>
    <property type="evidence" value="ECO:0007669"/>
    <property type="project" value="UniProtKB-EC"/>
</dbReference>
<dbReference type="EC" id="4.6.1.1" evidence="9"/>
<accession>A0A143PY08</accession>
<gene>
    <name evidence="9" type="primary">cyaA</name>
    <name evidence="9" type="ORF">LuPra_05960</name>
</gene>
<dbReference type="SMART" id="SM01080">
    <property type="entry name" value="CHASE2"/>
    <property type="match status" value="1"/>
</dbReference>
<dbReference type="STRING" id="1855912.LuPra_05960"/>
<dbReference type="PANTHER" id="PTHR43081:SF1">
    <property type="entry name" value="ADENYLATE CYCLASE, TERMINAL-DIFFERENTIATION SPECIFIC"/>
    <property type="match status" value="1"/>
</dbReference>
<dbReference type="SMART" id="SM00044">
    <property type="entry name" value="CYCc"/>
    <property type="match status" value="1"/>
</dbReference>
<dbReference type="Pfam" id="PF05226">
    <property type="entry name" value="CHASE2"/>
    <property type="match status" value="1"/>
</dbReference>
<dbReference type="CDD" id="cd07302">
    <property type="entry name" value="CHD"/>
    <property type="match status" value="1"/>
</dbReference>
<dbReference type="InterPro" id="IPR029787">
    <property type="entry name" value="Nucleotide_cyclase"/>
</dbReference>
<evidence type="ECO:0000256" key="3">
    <source>
        <dbReference type="ARBA" id="ARBA00022475"/>
    </source>
</evidence>
<feature type="transmembrane region" description="Helical" evidence="7">
    <location>
        <begin position="370"/>
        <end position="390"/>
    </location>
</feature>
<dbReference type="GO" id="GO:0035556">
    <property type="term" value="P:intracellular signal transduction"/>
    <property type="evidence" value="ECO:0007669"/>
    <property type="project" value="InterPro"/>
</dbReference>
<feature type="transmembrane region" description="Helical" evidence="7">
    <location>
        <begin position="421"/>
        <end position="445"/>
    </location>
</feature>
<evidence type="ECO:0000256" key="2">
    <source>
        <dbReference type="ARBA" id="ARBA00005381"/>
    </source>
</evidence>
<dbReference type="FunFam" id="3.30.70.1230:FF:000016">
    <property type="entry name" value="Adenylate/guanylate cyclase domain-containing protein"/>
    <property type="match status" value="1"/>
</dbReference>
<reference evidence="9 10" key="1">
    <citation type="journal article" date="2016" name="Genome Announc.">
        <title>First Complete Genome Sequence of a Subdivision 6 Acidobacterium Strain.</title>
        <authorList>
            <person name="Huang S."/>
            <person name="Vieira S."/>
            <person name="Bunk B."/>
            <person name="Riedel T."/>
            <person name="Sproer C."/>
            <person name="Overmann J."/>
        </authorList>
    </citation>
    <scope>NUCLEOTIDE SEQUENCE [LARGE SCALE GENOMIC DNA]</scope>
    <source>
        <strain evidence="10">DSM 100886 HEG_-6_39</strain>
    </source>
</reference>
<dbReference type="Proteomes" id="UP000076079">
    <property type="component" value="Chromosome"/>
</dbReference>
<evidence type="ECO:0000313" key="10">
    <source>
        <dbReference type="Proteomes" id="UP000076079"/>
    </source>
</evidence>
<dbReference type="AlphaFoldDB" id="A0A143PY08"/>
<protein>
    <submittedName>
        <fullName evidence="9">Adenylate cyclase 1</fullName>
        <ecNumber evidence="9">4.6.1.1</ecNumber>
    </submittedName>
</protein>
<dbReference type="OrthoDB" id="127505at2"/>
<evidence type="ECO:0000256" key="7">
    <source>
        <dbReference type="SAM" id="Phobius"/>
    </source>
</evidence>
<dbReference type="PANTHER" id="PTHR43081">
    <property type="entry name" value="ADENYLATE CYCLASE, TERMINAL-DIFFERENTIATION SPECIFIC-RELATED"/>
    <property type="match status" value="1"/>
</dbReference>
<dbReference type="EMBL" id="CP015136">
    <property type="protein sequence ID" value="AMY12679.1"/>
    <property type="molecule type" value="Genomic_DNA"/>
</dbReference>
<dbReference type="Pfam" id="PF00211">
    <property type="entry name" value="Guanylate_cyc"/>
    <property type="match status" value="1"/>
</dbReference>
<sequence length="668" mass="71614">MRSRLLLAAAFGLAAGLAGLALGQLSFFQVAESKLYDLAMRWTVDPAHANPAISVVEIDEISLRRLEPVVGRWPWPRLVHAVVIDFLARGPAKAVAYDVSLTDRDRRTGFDAGGTTWTGADSDQALVDSTRAAGNVIHLAEGVYEGATGADDVDRTLRSAPQGNYGLDESIDLRPALSGPYPGLGEAARALGHNVMLVDEDGPVRQVIPFVRRGGLFLPSFGIAAAQAMLDVPSAQVRLDRADLVIGSTRLPAPVVDIPRFDGQAGEPQRGRRSLIRYRGPAILPDGKTPTYRTYSFYDLFYSEQQLLEGQKPLIDPATFKGGLVFIGATAVGLKDVFAVPLGATGAMAGPHIHANVADMVLSGRVVHRLPAWLCVLLAMLVSVGARYAVMPARVWLGVTAAVGLLVAAHVGGVLAFGRGLWVPLVPATLGWVLATGSGFAYQYLVEGREKRQVRGLFSRYLSKDVYEQVLANPSLAELGGKRRTMSVLFSDMRGFTTLSESGDPEALVQQLNEYFSRMVDVVFEHRGTLDKFVGDMVMALYGAPLDDEDHAEHAVATAVAMVRALGELNRGWAAAGRPTLGIGIGINSGEMIAGTIGSRQVRSYTVIGDAVNLGARLESLNKEYGTSVIISDATRRQLRTPWTLRPLGSVVVKGKSVAVDIFEIVVE</sequence>
<evidence type="ECO:0000256" key="6">
    <source>
        <dbReference type="ARBA" id="ARBA00023136"/>
    </source>
</evidence>
<dbReference type="GO" id="GO:0030313">
    <property type="term" value="C:cell envelope"/>
    <property type="evidence" value="ECO:0007669"/>
    <property type="project" value="UniProtKB-SubCell"/>
</dbReference>
<dbReference type="SUPFAM" id="SSF55073">
    <property type="entry name" value="Nucleotide cyclase"/>
    <property type="match status" value="1"/>
</dbReference>
<evidence type="ECO:0000259" key="8">
    <source>
        <dbReference type="PROSITE" id="PS50125"/>
    </source>
</evidence>
<feature type="domain" description="Guanylate cyclase" evidence="8">
    <location>
        <begin position="487"/>
        <end position="619"/>
    </location>
</feature>
<keyword evidence="5 7" id="KW-1133">Transmembrane helix</keyword>
<proteinExistence type="inferred from homology"/>
<evidence type="ECO:0000313" key="9">
    <source>
        <dbReference type="EMBL" id="AMY12679.1"/>
    </source>
</evidence>
<evidence type="ECO:0000256" key="1">
    <source>
        <dbReference type="ARBA" id="ARBA00004196"/>
    </source>
</evidence>
<keyword evidence="3" id="KW-1003">Cell membrane</keyword>
<keyword evidence="9" id="KW-0456">Lyase</keyword>
<keyword evidence="6 7" id="KW-0472">Membrane</keyword>
<comment type="subcellular location">
    <subcellularLocation>
        <location evidence="1">Cell envelope</location>
    </subcellularLocation>
</comment>
<keyword evidence="10" id="KW-1185">Reference proteome</keyword>
<comment type="similarity">
    <text evidence="2">Belongs to the adenylyl cyclase class-3 family.</text>
</comment>